<protein>
    <recommendedName>
        <fullName evidence="4">Colicin V production protein</fullName>
    </recommendedName>
</protein>
<sequence>MHFVIDIVAAIVLLFFLLAGWQKGFLLSLLGIVRVVLAYGMAFLAGRYLGAWLGEVAHRPRIVTIPVIAGLTFIVITFVFHVIMTNMRDEQKHKEEKEDYKHPWHIALGGSAINLGIGLFSLVFLFWLGDLFLVGMTGTSIPGTEKAVFGRFSRRAVYETAYVVAKRDGRESQAAATARVVSNPAKGMQHLENVISADSVQQLMTDKQFAEDLISGDARRIEQNASLQQLFNDRDTLGELREMGIVWEGDKKSELCQKLSQFGSNENIQKSIQSLKKKKLFSTDKITLLIRDPDFDVIIGELLK</sequence>
<keyword evidence="1" id="KW-1133">Transmembrane helix</keyword>
<reference evidence="2 3" key="1">
    <citation type="submission" date="2019-04" db="EMBL/GenBank/DDBJ databases">
        <authorList>
            <person name="Van Vliet M D."/>
        </authorList>
    </citation>
    <scope>NUCLEOTIDE SEQUENCE [LARGE SCALE GENOMIC DNA]</scope>
    <source>
        <strain evidence="2 3">F1</strain>
    </source>
</reference>
<feature type="transmembrane region" description="Helical" evidence="1">
    <location>
        <begin position="104"/>
        <end position="128"/>
    </location>
</feature>
<organism evidence="2 3">
    <name type="scientific">Pontiella desulfatans</name>
    <dbReference type="NCBI Taxonomy" id="2750659"/>
    <lineage>
        <taxon>Bacteria</taxon>
        <taxon>Pseudomonadati</taxon>
        <taxon>Kiritimatiellota</taxon>
        <taxon>Kiritimatiellia</taxon>
        <taxon>Kiritimatiellales</taxon>
        <taxon>Pontiellaceae</taxon>
        <taxon>Pontiella</taxon>
    </lineage>
</organism>
<keyword evidence="3" id="KW-1185">Reference proteome</keyword>
<evidence type="ECO:0000313" key="2">
    <source>
        <dbReference type="EMBL" id="VGO12191.1"/>
    </source>
</evidence>
<feature type="transmembrane region" description="Helical" evidence="1">
    <location>
        <begin position="62"/>
        <end position="84"/>
    </location>
</feature>
<dbReference type="AlphaFoldDB" id="A0A6C2TXX9"/>
<dbReference type="RefSeq" id="WP_168441936.1">
    <property type="nucleotide sequence ID" value="NZ_CAAHFG010000001.1"/>
</dbReference>
<name>A0A6C2TXX9_PONDE</name>
<keyword evidence="1" id="KW-0472">Membrane</keyword>
<gene>
    <name evidence="2" type="ORF">PDESU_00742</name>
</gene>
<accession>A0A6C2TXX9</accession>
<dbReference type="EMBL" id="CAAHFG010000001">
    <property type="protein sequence ID" value="VGO12191.1"/>
    <property type="molecule type" value="Genomic_DNA"/>
</dbReference>
<feature type="transmembrane region" description="Helical" evidence="1">
    <location>
        <begin position="32"/>
        <end position="50"/>
    </location>
</feature>
<keyword evidence="1" id="KW-0812">Transmembrane</keyword>
<dbReference type="Proteomes" id="UP000366872">
    <property type="component" value="Unassembled WGS sequence"/>
</dbReference>
<proteinExistence type="predicted"/>
<evidence type="ECO:0000256" key="1">
    <source>
        <dbReference type="SAM" id="Phobius"/>
    </source>
</evidence>
<evidence type="ECO:0008006" key="4">
    <source>
        <dbReference type="Google" id="ProtNLM"/>
    </source>
</evidence>
<evidence type="ECO:0000313" key="3">
    <source>
        <dbReference type="Proteomes" id="UP000366872"/>
    </source>
</evidence>